<organism evidence="1 2">
    <name type="scientific">Cardiocondyla obscurior</name>
    <dbReference type="NCBI Taxonomy" id="286306"/>
    <lineage>
        <taxon>Eukaryota</taxon>
        <taxon>Metazoa</taxon>
        <taxon>Ecdysozoa</taxon>
        <taxon>Arthropoda</taxon>
        <taxon>Hexapoda</taxon>
        <taxon>Insecta</taxon>
        <taxon>Pterygota</taxon>
        <taxon>Neoptera</taxon>
        <taxon>Endopterygota</taxon>
        <taxon>Hymenoptera</taxon>
        <taxon>Apocrita</taxon>
        <taxon>Aculeata</taxon>
        <taxon>Formicoidea</taxon>
        <taxon>Formicidae</taxon>
        <taxon>Myrmicinae</taxon>
        <taxon>Cardiocondyla</taxon>
    </lineage>
</organism>
<evidence type="ECO:0000313" key="2">
    <source>
        <dbReference type="Proteomes" id="UP001430953"/>
    </source>
</evidence>
<gene>
    <name evidence="1" type="ORF">PUN28_001588</name>
</gene>
<reference evidence="1 2" key="1">
    <citation type="submission" date="2023-03" db="EMBL/GenBank/DDBJ databases">
        <title>High recombination rates correlate with genetic variation in Cardiocondyla obscurior ants.</title>
        <authorList>
            <person name="Errbii M."/>
        </authorList>
    </citation>
    <scope>NUCLEOTIDE SEQUENCE [LARGE SCALE GENOMIC DNA]</scope>
    <source>
        <strain evidence="1">Alpha-2009</strain>
        <tissue evidence="1">Whole body</tissue>
    </source>
</reference>
<dbReference type="Proteomes" id="UP001430953">
    <property type="component" value="Unassembled WGS sequence"/>
</dbReference>
<comment type="caution">
    <text evidence="1">The sequence shown here is derived from an EMBL/GenBank/DDBJ whole genome shotgun (WGS) entry which is preliminary data.</text>
</comment>
<protein>
    <submittedName>
        <fullName evidence="1">Uncharacterized protein</fullName>
    </submittedName>
</protein>
<evidence type="ECO:0000313" key="1">
    <source>
        <dbReference type="EMBL" id="KAL0134911.1"/>
    </source>
</evidence>
<sequence>MLRFTNVTGCTLLSVSFDAAVSVVAADVDSFSHDFHPCSIRTKPFLMDILETFSIFVVERLILLVSPSFSNWKRRLALTGLIESLSASKVRHLHISSSFSDACFMIFRRTRSFSSSRSVDISSSFIELCFNDNLSNTYFLENDGCFCAVSSSRFSLPSDSLDCFVPSDAALIHTASKLSSRNGRAKLSQIRTLLHINKNVSCKMRSNKEKFWKRIWNFAIACNRRGTDRGLSTSSVTQHQTRHRSKRFDMAPLFIHTSCLYVND</sequence>
<accession>A0AAW2H641</accession>
<keyword evidence="2" id="KW-1185">Reference proteome</keyword>
<proteinExistence type="predicted"/>
<dbReference type="AlphaFoldDB" id="A0AAW2H641"/>
<dbReference type="EMBL" id="JADYXP020000001">
    <property type="protein sequence ID" value="KAL0134911.1"/>
    <property type="molecule type" value="Genomic_DNA"/>
</dbReference>
<name>A0AAW2H641_9HYME</name>